<feature type="compositionally biased region" description="Basic and acidic residues" evidence="3">
    <location>
        <begin position="18"/>
        <end position="27"/>
    </location>
</feature>
<sequence length="379" mass="41382">MKKAHFTSIQQLRHRLHREPELSGEEKSTARTIADFFGGLSHFKVLKSLGGHGLALIHESSTAGPTSMVRCELDGLPIAETGSPSYSSQHPGQSHSCGHDGHMAIVAGLGLQLQDSPIQKGRVVLLYQAAEETGEGAEKIINDPKYSKIKSDYAFALHNLPGYERSQIILKKGTFAAASKGIIIGLSGKTSHAAHPEEGISPSITLAKLMVGMEAIPKSLEEFSMITVVHAWMGERSFGTSPGEARLLATLRAYDNPSIQRLSHYIEKLVELLAKEAGLSYTIDYTEEFEATSNEPEAWQIVNEAAKSLKLKTSHIRNPFRWSEDFGRFSAGTKTMMFGLGAGKKQAPLHHGDYDFPDEIMKTGVDLFEKTIRSLHGGS</sequence>
<feature type="binding site" evidence="2">
    <location>
        <position position="97"/>
    </location>
    <ligand>
        <name>Mn(2+)</name>
        <dbReference type="ChEBI" id="CHEBI:29035"/>
        <label>2</label>
    </ligand>
</feature>
<keyword evidence="1" id="KW-0378">Hydrolase</keyword>
<gene>
    <name evidence="4" type="primary">celE</name>
    <name evidence="4" type="ORF">GCM10007049_30660</name>
</gene>
<organism evidence="4 5">
    <name type="scientific">Echinicola pacifica</name>
    <dbReference type="NCBI Taxonomy" id="346377"/>
    <lineage>
        <taxon>Bacteria</taxon>
        <taxon>Pseudomonadati</taxon>
        <taxon>Bacteroidota</taxon>
        <taxon>Cytophagia</taxon>
        <taxon>Cytophagales</taxon>
        <taxon>Cyclobacteriaceae</taxon>
        <taxon>Echinicola</taxon>
    </lineage>
</organism>
<evidence type="ECO:0000313" key="4">
    <source>
        <dbReference type="EMBL" id="GGZ35104.1"/>
    </source>
</evidence>
<dbReference type="InterPro" id="IPR017439">
    <property type="entry name" value="Amidohydrolase"/>
</dbReference>
<dbReference type="GO" id="GO:0016787">
    <property type="term" value="F:hydrolase activity"/>
    <property type="evidence" value="ECO:0007669"/>
    <property type="project" value="InterPro"/>
</dbReference>
<dbReference type="Proteomes" id="UP000619457">
    <property type="component" value="Unassembled WGS sequence"/>
</dbReference>
<dbReference type="NCBIfam" id="TIGR01891">
    <property type="entry name" value="amidohydrolases"/>
    <property type="match status" value="1"/>
</dbReference>
<dbReference type="InterPro" id="IPR002933">
    <property type="entry name" value="Peptidase_M20"/>
</dbReference>
<keyword evidence="2" id="KW-0479">Metal-binding</keyword>
<dbReference type="AlphaFoldDB" id="A0A918UUI4"/>
<dbReference type="Gene3D" id="3.30.70.360">
    <property type="match status" value="1"/>
</dbReference>
<evidence type="ECO:0000256" key="2">
    <source>
        <dbReference type="PIRSR" id="PIRSR005962-1"/>
    </source>
</evidence>
<evidence type="ECO:0000256" key="3">
    <source>
        <dbReference type="SAM" id="MobiDB-lite"/>
    </source>
</evidence>
<protein>
    <submittedName>
        <fullName evidence="4">Peptidase M20</fullName>
    </submittedName>
</protein>
<feature type="binding site" evidence="2">
    <location>
        <position position="99"/>
    </location>
    <ligand>
        <name>Mn(2+)</name>
        <dbReference type="ChEBI" id="CHEBI:29035"/>
        <label>2</label>
    </ligand>
</feature>
<feature type="binding site" evidence="2">
    <location>
        <position position="350"/>
    </location>
    <ligand>
        <name>Mn(2+)</name>
        <dbReference type="ChEBI" id="CHEBI:29035"/>
        <label>2</label>
    </ligand>
</feature>
<dbReference type="PIRSF" id="PIRSF005962">
    <property type="entry name" value="Pept_M20D_amidohydro"/>
    <property type="match status" value="1"/>
</dbReference>
<reference evidence="4" key="2">
    <citation type="submission" date="2020-09" db="EMBL/GenBank/DDBJ databases">
        <authorList>
            <person name="Sun Q."/>
            <person name="Kim S."/>
        </authorList>
    </citation>
    <scope>NUCLEOTIDE SEQUENCE</scope>
    <source>
        <strain evidence="4">KCTC 12368</strain>
    </source>
</reference>
<dbReference type="SUPFAM" id="SSF53187">
    <property type="entry name" value="Zn-dependent exopeptidases"/>
    <property type="match status" value="1"/>
</dbReference>
<proteinExistence type="predicted"/>
<dbReference type="PANTHER" id="PTHR11014:SF169">
    <property type="entry name" value="CLAN MH, FAMILY M20, PEPTIDASE T-LIKE METALLOPEPTIDASE"/>
    <property type="match status" value="1"/>
</dbReference>
<evidence type="ECO:0000256" key="1">
    <source>
        <dbReference type="ARBA" id="ARBA00022801"/>
    </source>
</evidence>
<dbReference type="SUPFAM" id="SSF55031">
    <property type="entry name" value="Bacterial exopeptidase dimerisation domain"/>
    <property type="match status" value="1"/>
</dbReference>
<dbReference type="Pfam" id="PF01546">
    <property type="entry name" value="Peptidase_M20"/>
    <property type="match status" value="1"/>
</dbReference>
<keyword evidence="2" id="KW-0464">Manganese</keyword>
<feature type="binding site" evidence="2">
    <location>
        <position position="158"/>
    </location>
    <ligand>
        <name>Mn(2+)</name>
        <dbReference type="ChEBI" id="CHEBI:29035"/>
        <label>2</label>
    </ligand>
</feature>
<dbReference type="PANTHER" id="PTHR11014">
    <property type="entry name" value="PEPTIDASE M20 FAMILY MEMBER"/>
    <property type="match status" value="1"/>
</dbReference>
<dbReference type="InterPro" id="IPR036264">
    <property type="entry name" value="Bact_exopeptidase_dim_dom"/>
</dbReference>
<name>A0A918UUI4_9BACT</name>
<feature type="region of interest" description="Disordered" evidence="3">
    <location>
        <begin position="1"/>
        <end position="27"/>
    </location>
</feature>
<accession>A0A918UUI4</accession>
<dbReference type="RefSeq" id="WP_018475438.1">
    <property type="nucleotide sequence ID" value="NZ_BMWX01000005.1"/>
</dbReference>
<feature type="binding site" evidence="2">
    <location>
        <position position="132"/>
    </location>
    <ligand>
        <name>Mn(2+)</name>
        <dbReference type="ChEBI" id="CHEBI:29035"/>
        <label>2</label>
    </ligand>
</feature>
<dbReference type="Gene3D" id="3.40.630.10">
    <property type="entry name" value="Zn peptidases"/>
    <property type="match status" value="1"/>
</dbReference>
<dbReference type="EMBL" id="BMWX01000005">
    <property type="protein sequence ID" value="GGZ35104.1"/>
    <property type="molecule type" value="Genomic_DNA"/>
</dbReference>
<evidence type="ECO:0000313" key="5">
    <source>
        <dbReference type="Proteomes" id="UP000619457"/>
    </source>
</evidence>
<comment type="caution">
    <text evidence="4">The sequence shown here is derived from an EMBL/GenBank/DDBJ whole genome shotgun (WGS) entry which is preliminary data.</text>
</comment>
<comment type="cofactor">
    <cofactor evidence="2">
        <name>Mn(2+)</name>
        <dbReference type="ChEBI" id="CHEBI:29035"/>
    </cofactor>
    <text evidence="2">The Mn(2+) ion enhances activity.</text>
</comment>
<reference evidence="4" key="1">
    <citation type="journal article" date="2014" name="Int. J. Syst. Evol. Microbiol.">
        <title>Complete genome sequence of Corynebacterium casei LMG S-19264T (=DSM 44701T), isolated from a smear-ripened cheese.</title>
        <authorList>
            <consortium name="US DOE Joint Genome Institute (JGI-PGF)"/>
            <person name="Walter F."/>
            <person name="Albersmeier A."/>
            <person name="Kalinowski J."/>
            <person name="Ruckert C."/>
        </authorList>
    </citation>
    <scope>NUCLEOTIDE SEQUENCE</scope>
    <source>
        <strain evidence="4">KCTC 12368</strain>
    </source>
</reference>
<keyword evidence="5" id="KW-1185">Reference proteome</keyword>
<dbReference type="GO" id="GO:0046872">
    <property type="term" value="F:metal ion binding"/>
    <property type="evidence" value="ECO:0007669"/>
    <property type="project" value="UniProtKB-KW"/>
</dbReference>